<organism evidence="2 3">
    <name type="scientific">Rhizophagus irregularis</name>
    <dbReference type="NCBI Taxonomy" id="588596"/>
    <lineage>
        <taxon>Eukaryota</taxon>
        <taxon>Fungi</taxon>
        <taxon>Fungi incertae sedis</taxon>
        <taxon>Mucoromycota</taxon>
        <taxon>Glomeromycotina</taxon>
        <taxon>Glomeromycetes</taxon>
        <taxon>Glomerales</taxon>
        <taxon>Glomeraceae</taxon>
        <taxon>Rhizophagus</taxon>
    </lineage>
</organism>
<reference evidence="1" key="3">
    <citation type="submission" date="2020-05" db="EMBL/GenBank/DDBJ databases">
        <authorList>
            <person name="Rincon C."/>
            <person name="Sanders R I."/>
            <person name="Robbins C."/>
            <person name="Chaturvedi A."/>
        </authorList>
    </citation>
    <scope>NUCLEOTIDE SEQUENCE</scope>
    <source>
        <strain evidence="1">CHB12</strain>
    </source>
</reference>
<dbReference type="Proteomes" id="UP000232688">
    <property type="component" value="Unassembled WGS sequence"/>
</dbReference>
<accession>A0A2I1EJ54</accession>
<comment type="caution">
    <text evidence="2">The sequence shown here is derived from an EMBL/GenBank/DDBJ whole genome shotgun (WGS) entry which is preliminary data.</text>
</comment>
<dbReference type="SUPFAM" id="SSF57997">
    <property type="entry name" value="Tropomyosin"/>
    <property type="match status" value="1"/>
</dbReference>
<reference evidence="2 3" key="1">
    <citation type="submission" date="2017-10" db="EMBL/GenBank/DDBJ databases">
        <title>Extensive intraspecific genome diversity in a model arbuscular mycorrhizal fungus.</title>
        <authorList>
            <person name="Chen E.C.H."/>
            <person name="Morin E."/>
            <person name="Baudet D."/>
            <person name="Noel J."/>
            <person name="Ndikumana S."/>
            <person name="Charron P."/>
            <person name="St-Onge C."/>
            <person name="Giorgi J."/>
            <person name="Grigoriev I.V."/>
            <person name="Roux C."/>
            <person name="Martin F.M."/>
            <person name="Corradi N."/>
        </authorList>
    </citation>
    <scope>NUCLEOTIDE SEQUENCE [LARGE SCALE GENOMIC DNA]</scope>
    <source>
        <strain evidence="2 3">A1</strain>
    </source>
</reference>
<dbReference type="VEuPathDB" id="FungiDB:FUN_021850"/>
<proteinExistence type="predicted"/>
<dbReference type="VEuPathDB" id="FungiDB:RhiirA1_459455"/>
<dbReference type="OrthoDB" id="2357791at2759"/>
<dbReference type="Gene3D" id="1.20.5.340">
    <property type="match status" value="1"/>
</dbReference>
<dbReference type="VEuPathDB" id="FungiDB:RhiirFUN_003778"/>
<name>A0A2I1EJ54_9GLOM</name>
<reference evidence="2 3" key="2">
    <citation type="submission" date="2017-10" db="EMBL/GenBank/DDBJ databases">
        <title>Genome analyses suggest a sexual origin of heterokaryosis in a supposedly ancient asexual fungus.</title>
        <authorList>
            <person name="Corradi N."/>
            <person name="Sedzielewska K."/>
            <person name="Noel J."/>
            <person name="Charron P."/>
            <person name="Farinelli L."/>
            <person name="Marton T."/>
            <person name="Kruger M."/>
            <person name="Pelin A."/>
            <person name="Brachmann A."/>
            <person name="Corradi N."/>
        </authorList>
    </citation>
    <scope>NUCLEOTIDE SEQUENCE [LARGE SCALE GENOMIC DNA]</scope>
    <source>
        <strain evidence="2 3">A1</strain>
    </source>
</reference>
<dbReference type="Proteomes" id="UP000684084">
    <property type="component" value="Unassembled WGS sequence"/>
</dbReference>
<evidence type="ECO:0000313" key="3">
    <source>
        <dbReference type="Proteomes" id="UP000232688"/>
    </source>
</evidence>
<dbReference type="AlphaFoldDB" id="A0A2I1EJ54"/>
<dbReference type="EMBL" id="LLXH01000449">
    <property type="protein sequence ID" value="PKC66643.1"/>
    <property type="molecule type" value="Genomic_DNA"/>
</dbReference>
<dbReference type="EMBL" id="CAGKOT010000020">
    <property type="protein sequence ID" value="CAB5364673.1"/>
    <property type="molecule type" value="Genomic_DNA"/>
</dbReference>
<evidence type="ECO:0000313" key="2">
    <source>
        <dbReference type="EMBL" id="PKC66643.1"/>
    </source>
</evidence>
<gene>
    <name evidence="1" type="ORF">CHRIB12_LOCUS10072</name>
    <name evidence="2" type="ORF">RhiirA1_459455</name>
</gene>
<evidence type="ECO:0000313" key="1">
    <source>
        <dbReference type="EMBL" id="CAB5364673.1"/>
    </source>
</evidence>
<protein>
    <submittedName>
        <fullName evidence="2">Uncharacterized protein</fullName>
    </submittedName>
</protein>
<sequence length="142" mass="16101">MFLLRRILQKFAASSTRSLHTENKSLEWFKDPNNLKQIKAASKVTGLIGVGGLTVYGARYMARKEVQNELKALEARLETHFTGLETRFTGLETRFAGLETRFAGLETRFAELETRFAGLETRFAELETHFAGLETHFTGLEN</sequence>